<evidence type="ECO:0000256" key="5">
    <source>
        <dbReference type="ARBA" id="ARBA00023163"/>
    </source>
</evidence>
<dbReference type="InterPro" id="IPR000847">
    <property type="entry name" value="LysR_HTH_N"/>
</dbReference>
<name>A0ABS1MGX4_9NOCA</name>
<dbReference type="PANTHER" id="PTHR30346">
    <property type="entry name" value="TRANSCRIPTIONAL DUAL REGULATOR HCAR-RELATED"/>
    <property type="match status" value="1"/>
</dbReference>
<protein>
    <submittedName>
        <fullName evidence="7">LysR family transcriptional regulator</fullName>
    </submittedName>
</protein>
<evidence type="ECO:0000313" key="7">
    <source>
        <dbReference type="EMBL" id="MBL1079862.1"/>
    </source>
</evidence>
<dbReference type="RefSeq" id="WP_201957707.1">
    <property type="nucleotide sequence ID" value="NZ_JAERRJ010000020.1"/>
</dbReference>
<keyword evidence="8" id="KW-1185">Reference proteome</keyword>
<gene>
    <name evidence="7" type="ORF">JK358_36230</name>
</gene>
<keyword evidence="4" id="KW-0010">Activator</keyword>
<dbReference type="Proteomes" id="UP000602198">
    <property type="component" value="Unassembled WGS sequence"/>
</dbReference>
<dbReference type="Pfam" id="PF00126">
    <property type="entry name" value="HTH_1"/>
    <property type="match status" value="1"/>
</dbReference>
<evidence type="ECO:0000256" key="3">
    <source>
        <dbReference type="ARBA" id="ARBA00023125"/>
    </source>
</evidence>
<dbReference type="InterPro" id="IPR036388">
    <property type="entry name" value="WH-like_DNA-bd_sf"/>
</dbReference>
<dbReference type="EMBL" id="JAERRJ010000020">
    <property type="protein sequence ID" value="MBL1079862.1"/>
    <property type="molecule type" value="Genomic_DNA"/>
</dbReference>
<reference evidence="7 8" key="1">
    <citation type="submission" date="2021-01" db="EMBL/GenBank/DDBJ databases">
        <title>WGS of actinomycetes isolated from Thailand.</title>
        <authorList>
            <person name="Thawai C."/>
        </authorList>
    </citation>
    <scope>NUCLEOTIDE SEQUENCE [LARGE SCALE GENOMIC DNA]</scope>
    <source>
        <strain evidence="7 8">LPG 2</strain>
    </source>
</reference>
<evidence type="ECO:0000313" key="8">
    <source>
        <dbReference type="Proteomes" id="UP000602198"/>
    </source>
</evidence>
<dbReference type="SUPFAM" id="SSF53850">
    <property type="entry name" value="Periplasmic binding protein-like II"/>
    <property type="match status" value="1"/>
</dbReference>
<comment type="similarity">
    <text evidence="1">Belongs to the LysR transcriptional regulatory family.</text>
</comment>
<dbReference type="CDD" id="cd08414">
    <property type="entry name" value="PBP2_LTTR_aromatics_like"/>
    <property type="match status" value="1"/>
</dbReference>
<evidence type="ECO:0000256" key="2">
    <source>
        <dbReference type="ARBA" id="ARBA00023015"/>
    </source>
</evidence>
<sequence length="315" mass="34255">MERYELEALLALADELHFARAAERLRVSPSRISRIVQTVERRLGATLFERTSRQVTLTPIGKQFLDELRPGHDQIQRAVARATQAGRGIDGVLTVGFLGPAAGRVILTLAADFRAEHPGVDVRIREIHMSEGVAAWRSDRFDMMLLERPVGEPDFVTGPTLFREARVLAVSDRHPLATRAAITSEDLAQVALIRMPSALPAEWVAARAPHRTPGGLPIPVFGEAHSCAEILSRVGAGEGAFVVGEQAVRYDPRPDIVYLPITDAPPIEWGFVWHATRETARVRAFNAAAVASVAQGHTGFQPALAGRRDAGVRGA</sequence>
<dbReference type="InterPro" id="IPR036390">
    <property type="entry name" value="WH_DNA-bd_sf"/>
</dbReference>
<evidence type="ECO:0000256" key="4">
    <source>
        <dbReference type="ARBA" id="ARBA00023159"/>
    </source>
</evidence>
<keyword evidence="3" id="KW-0238">DNA-binding</keyword>
<dbReference type="PROSITE" id="PS50931">
    <property type="entry name" value="HTH_LYSR"/>
    <property type="match status" value="1"/>
</dbReference>
<dbReference type="SUPFAM" id="SSF46785">
    <property type="entry name" value="Winged helix' DNA-binding domain"/>
    <property type="match status" value="1"/>
</dbReference>
<accession>A0ABS1MGX4</accession>
<proteinExistence type="inferred from homology"/>
<keyword evidence="2" id="KW-0805">Transcription regulation</keyword>
<dbReference type="PANTHER" id="PTHR30346:SF0">
    <property type="entry name" value="HCA OPERON TRANSCRIPTIONAL ACTIVATOR HCAR"/>
    <property type="match status" value="1"/>
</dbReference>
<dbReference type="Gene3D" id="3.40.190.10">
    <property type="entry name" value="Periplasmic binding protein-like II"/>
    <property type="match status" value="2"/>
</dbReference>
<comment type="caution">
    <text evidence="7">The sequence shown here is derived from an EMBL/GenBank/DDBJ whole genome shotgun (WGS) entry which is preliminary data.</text>
</comment>
<dbReference type="InterPro" id="IPR005119">
    <property type="entry name" value="LysR_subst-bd"/>
</dbReference>
<evidence type="ECO:0000256" key="1">
    <source>
        <dbReference type="ARBA" id="ARBA00009437"/>
    </source>
</evidence>
<evidence type="ECO:0000259" key="6">
    <source>
        <dbReference type="PROSITE" id="PS50931"/>
    </source>
</evidence>
<organism evidence="7 8">
    <name type="scientific">Nocardia acididurans</name>
    <dbReference type="NCBI Taxonomy" id="2802282"/>
    <lineage>
        <taxon>Bacteria</taxon>
        <taxon>Bacillati</taxon>
        <taxon>Actinomycetota</taxon>
        <taxon>Actinomycetes</taxon>
        <taxon>Mycobacteriales</taxon>
        <taxon>Nocardiaceae</taxon>
        <taxon>Nocardia</taxon>
    </lineage>
</organism>
<dbReference type="Gene3D" id="1.10.10.10">
    <property type="entry name" value="Winged helix-like DNA-binding domain superfamily/Winged helix DNA-binding domain"/>
    <property type="match status" value="1"/>
</dbReference>
<keyword evidence="5" id="KW-0804">Transcription</keyword>
<feature type="domain" description="HTH lysR-type" evidence="6">
    <location>
        <begin position="1"/>
        <end position="58"/>
    </location>
</feature>
<dbReference type="Pfam" id="PF03466">
    <property type="entry name" value="LysR_substrate"/>
    <property type="match status" value="1"/>
</dbReference>